<accession>A0A2H3DD09</accession>
<keyword evidence="1" id="KW-0472">Membrane</keyword>
<dbReference type="InParanoid" id="A0A2H3DD09"/>
<evidence type="ECO:0000256" key="1">
    <source>
        <dbReference type="SAM" id="Phobius"/>
    </source>
</evidence>
<dbReference type="STRING" id="47427.A0A2H3DD09"/>
<evidence type="ECO:0000313" key="3">
    <source>
        <dbReference type="Proteomes" id="UP000217790"/>
    </source>
</evidence>
<name>A0A2H3DD09_ARMGA</name>
<keyword evidence="1" id="KW-1133">Transmembrane helix</keyword>
<feature type="transmembrane region" description="Helical" evidence="1">
    <location>
        <begin position="295"/>
        <end position="316"/>
    </location>
</feature>
<gene>
    <name evidence="2" type="ORF">ARMGADRAFT_1086888</name>
</gene>
<proteinExistence type="predicted"/>
<evidence type="ECO:0008006" key="4">
    <source>
        <dbReference type="Google" id="ProtNLM"/>
    </source>
</evidence>
<dbReference type="EMBL" id="KZ293686">
    <property type="protein sequence ID" value="PBK86133.1"/>
    <property type="molecule type" value="Genomic_DNA"/>
</dbReference>
<keyword evidence="3" id="KW-1185">Reference proteome</keyword>
<dbReference type="OrthoDB" id="2923771at2759"/>
<feature type="transmembrane region" description="Helical" evidence="1">
    <location>
        <begin position="226"/>
        <end position="249"/>
    </location>
</feature>
<dbReference type="Pfam" id="PF14494">
    <property type="entry name" value="DUF4436"/>
    <property type="match status" value="1"/>
</dbReference>
<reference evidence="3" key="1">
    <citation type="journal article" date="2017" name="Nat. Ecol. Evol.">
        <title>Genome expansion and lineage-specific genetic innovations in the forest pathogenic fungi Armillaria.</title>
        <authorList>
            <person name="Sipos G."/>
            <person name="Prasanna A.N."/>
            <person name="Walter M.C."/>
            <person name="O'Connor E."/>
            <person name="Balint B."/>
            <person name="Krizsan K."/>
            <person name="Kiss B."/>
            <person name="Hess J."/>
            <person name="Varga T."/>
            <person name="Slot J."/>
            <person name="Riley R."/>
            <person name="Boka B."/>
            <person name="Rigling D."/>
            <person name="Barry K."/>
            <person name="Lee J."/>
            <person name="Mihaltcheva S."/>
            <person name="LaButti K."/>
            <person name="Lipzen A."/>
            <person name="Waldron R."/>
            <person name="Moloney N.M."/>
            <person name="Sperisen C."/>
            <person name="Kredics L."/>
            <person name="Vagvoelgyi C."/>
            <person name="Patrignani A."/>
            <person name="Fitzpatrick D."/>
            <person name="Nagy I."/>
            <person name="Doyle S."/>
            <person name="Anderson J.B."/>
            <person name="Grigoriev I.V."/>
            <person name="Gueldener U."/>
            <person name="Muensterkoetter M."/>
            <person name="Nagy L.G."/>
        </authorList>
    </citation>
    <scope>NUCLEOTIDE SEQUENCE [LARGE SCALE GENOMIC DNA]</scope>
    <source>
        <strain evidence="3">Ar21-2</strain>
    </source>
</reference>
<dbReference type="InterPro" id="IPR027948">
    <property type="entry name" value="DUF4436"/>
</dbReference>
<feature type="transmembrane region" description="Helical" evidence="1">
    <location>
        <begin position="15"/>
        <end position="38"/>
    </location>
</feature>
<dbReference type="Proteomes" id="UP000217790">
    <property type="component" value="Unassembled WGS sequence"/>
</dbReference>
<protein>
    <recommendedName>
        <fullName evidence="4">DUF4436 domain-containing protein</fullName>
    </recommendedName>
</protein>
<organism evidence="2 3">
    <name type="scientific">Armillaria gallica</name>
    <name type="common">Bulbous honey fungus</name>
    <name type="synonym">Armillaria bulbosa</name>
    <dbReference type="NCBI Taxonomy" id="47427"/>
    <lineage>
        <taxon>Eukaryota</taxon>
        <taxon>Fungi</taxon>
        <taxon>Dikarya</taxon>
        <taxon>Basidiomycota</taxon>
        <taxon>Agaricomycotina</taxon>
        <taxon>Agaricomycetes</taxon>
        <taxon>Agaricomycetidae</taxon>
        <taxon>Agaricales</taxon>
        <taxon>Marasmiineae</taxon>
        <taxon>Physalacriaceae</taxon>
        <taxon>Armillaria</taxon>
    </lineage>
</organism>
<dbReference type="OMA" id="PIFRTDI"/>
<dbReference type="AlphaFoldDB" id="A0A2H3DD09"/>
<keyword evidence="1" id="KW-0812">Transmembrane</keyword>
<evidence type="ECO:0000313" key="2">
    <source>
        <dbReference type="EMBL" id="PBK86133.1"/>
    </source>
</evidence>
<feature type="transmembrane region" description="Helical" evidence="1">
    <location>
        <begin position="261"/>
        <end position="280"/>
    </location>
</feature>
<sequence length="357" mass="40115">MADEQISSHRSPSRVLRCLILSLSFVIVVPVLCITLALKLGPGGEVLYESNSDSMDINRTIYLYSDLVSVDIPKATMVIDWFIWDTCTFNCTDVDIFFDTNLLSSDHRDYSTPYSTDIPTDPIFRWNASATDLRQNFPIFRTDIVVINDVYGSMVYYPFDSYVAGVFAFAQDAVTKESVSLSIDAAYGLIAGLKVTAEIEEENHPDWDFGFRTIAGTLTFQRSSLVIGYCLTITLTFWLVTLMICLIVIKTMIFGFRQRHDIVPIPMGTMFVFTLLRFSMPGAPDSFGNALDYAGLLPCFVLLSISTVIMLGINLLTDPHHTTHGQFIWNDIGNMLRHYIRKPSFDSHLAHQTSGVL</sequence>